<name>A0A5B7K387_PORTR</name>
<evidence type="ECO:0000313" key="2">
    <source>
        <dbReference type="Proteomes" id="UP000324222"/>
    </source>
</evidence>
<reference evidence="1 2" key="1">
    <citation type="submission" date="2019-05" db="EMBL/GenBank/DDBJ databases">
        <title>Another draft genome of Portunus trituberculatus and its Hox gene families provides insights of decapod evolution.</title>
        <authorList>
            <person name="Jeong J.-H."/>
            <person name="Song I."/>
            <person name="Kim S."/>
            <person name="Choi T."/>
            <person name="Kim D."/>
            <person name="Ryu S."/>
            <person name="Kim W."/>
        </authorList>
    </citation>
    <scope>NUCLEOTIDE SEQUENCE [LARGE SCALE GENOMIC DNA]</scope>
    <source>
        <tissue evidence="1">Muscle</tissue>
    </source>
</reference>
<dbReference type="AlphaFoldDB" id="A0A5B7K387"/>
<accession>A0A5B7K387</accession>
<keyword evidence="2" id="KW-1185">Reference proteome</keyword>
<proteinExistence type="predicted"/>
<organism evidence="1 2">
    <name type="scientific">Portunus trituberculatus</name>
    <name type="common">Swimming crab</name>
    <name type="synonym">Neptunus trituberculatus</name>
    <dbReference type="NCBI Taxonomy" id="210409"/>
    <lineage>
        <taxon>Eukaryota</taxon>
        <taxon>Metazoa</taxon>
        <taxon>Ecdysozoa</taxon>
        <taxon>Arthropoda</taxon>
        <taxon>Crustacea</taxon>
        <taxon>Multicrustacea</taxon>
        <taxon>Malacostraca</taxon>
        <taxon>Eumalacostraca</taxon>
        <taxon>Eucarida</taxon>
        <taxon>Decapoda</taxon>
        <taxon>Pleocyemata</taxon>
        <taxon>Brachyura</taxon>
        <taxon>Eubrachyura</taxon>
        <taxon>Portunoidea</taxon>
        <taxon>Portunidae</taxon>
        <taxon>Portuninae</taxon>
        <taxon>Portunus</taxon>
    </lineage>
</organism>
<protein>
    <submittedName>
        <fullName evidence="1">Uncharacterized protein</fullName>
    </submittedName>
</protein>
<gene>
    <name evidence="1" type="ORF">E2C01_099192</name>
</gene>
<evidence type="ECO:0000313" key="1">
    <source>
        <dbReference type="EMBL" id="MPD03551.1"/>
    </source>
</evidence>
<sequence>MAGEAERQVWLECRRGGGVGVTVRVVYLGLGDTDALACCGGSGKPRTPYRGHLGLVAGREAVLDGRLFLTSPPAATSSFSSSLLAPLSRSRPFTSPSLLF</sequence>
<dbReference type="EMBL" id="VSRR010136622">
    <property type="protein sequence ID" value="MPD03551.1"/>
    <property type="molecule type" value="Genomic_DNA"/>
</dbReference>
<dbReference type="Proteomes" id="UP000324222">
    <property type="component" value="Unassembled WGS sequence"/>
</dbReference>
<comment type="caution">
    <text evidence="1">The sequence shown here is derived from an EMBL/GenBank/DDBJ whole genome shotgun (WGS) entry which is preliminary data.</text>
</comment>